<dbReference type="Proteomes" id="UP001212189">
    <property type="component" value="Chromosome"/>
</dbReference>
<dbReference type="GO" id="GO:0016787">
    <property type="term" value="F:hydrolase activity"/>
    <property type="evidence" value="ECO:0007669"/>
    <property type="project" value="UniProtKB-KW"/>
</dbReference>
<accession>A0AAE9VRB6</accession>
<keyword evidence="3" id="KW-1185">Reference proteome</keyword>
<dbReference type="RefSeq" id="WP_269817271.1">
    <property type="nucleotide sequence ID" value="NZ_CP114976.1"/>
</dbReference>
<dbReference type="Gene3D" id="3.40.50.1240">
    <property type="entry name" value="Phosphoglycerate mutase-like"/>
    <property type="match status" value="1"/>
</dbReference>
<dbReference type="SUPFAM" id="SSF53254">
    <property type="entry name" value="Phosphoglycerate mutase-like"/>
    <property type="match status" value="1"/>
</dbReference>
<dbReference type="Pfam" id="PF00300">
    <property type="entry name" value="His_Phos_1"/>
    <property type="match status" value="2"/>
</dbReference>
<dbReference type="AlphaFoldDB" id="A0AAE9VRB6"/>
<sequence length="236" mass="25878">MGSIYLIRHGQASFGADDYDVLSPLGVQQAEILGDYLINTGVTLDACFSGDMLRQKDTALAALARFSAANLPAPGLSIDSAFNEIDVDSIIRLLLPKLADSEPNAINTLRNPLHNRAEFQRLFALIIQRWATEVDDIPQSLRWSTFTATVNAGLQRILDNAASTDQIGIFTSGGTITAFLHLLTGVAANKAFDLNWQIVNTSLSRLKFRDDSVVLTSFNSQAHLDLLKNKELITFR</sequence>
<dbReference type="EMBL" id="CP114976">
    <property type="protein sequence ID" value="WBE24329.1"/>
    <property type="molecule type" value="Genomic_DNA"/>
</dbReference>
<dbReference type="InterPro" id="IPR029033">
    <property type="entry name" value="His_PPase_superfam"/>
</dbReference>
<evidence type="ECO:0000313" key="2">
    <source>
        <dbReference type="EMBL" id="WBE24329.1"/>
    </source>
</evidence>
<protein>
    <submittedName>
        <fullName evidence="2">Phosphoglycerate mutase family protein</fullName>
    </submittedName>
</protein>
<reference evidence="2 3" key="1">
    <citation type="submission" date="2022-12" db="EMBL/GenBank/DDBJ databases">
        <title>Coexistence and Characterization of a Novel Tigecycline Resistance gene tet(X) variant and blaNDM-1 in a Pseudomonas caeni Isolate of Chicken Origin.</title>
        <authorList>
            <person name="Lu X."/>
            <person name="Zhang L."/>
            <person name="Li R."/>
            <person name="Wang Z."/>
        </authorList>
    </citation>
    <scope>NUCLEOTIDE SEQUENCE [LARGE SCALE GENOMIC DNA]</scope>
    <source>
        <strain evidence="2 3">CE14</strain>
    </source>
</reference>
<proteinExistence type="predicted"/>
<dbReference type="PANTHER" id="PTHR20935:SF0">
    <property type="entry name" value="SERINE_THREONINE-PROTEIN PHOSPHATASE PGAM5, MITOCHONDRIAL"/>
    <property type="match status" value="1"/>
</dbReference>
<gene>
    <name evidence="2" type="ORF">O6P33_08040</name>
</gene>
<name>A0AAE9VRB6_9GAMM</name>
<evidence type="ECO:0000256" key="1">
    <source>
        <dbReference type="ARBA" id="ARBA00022801"/>
    </source>
</evidence>
<dbReference type="CDD" id="cd07067">
    <property type="entry name" value="HP_PGM_like"/>
    <property type="match status" value="1"/>
</dbReference>
<keyword evidence="1" id="KW-0378">Hydrolase</keyword>
<organism evidence="2 3">
    <name type="scientific">Denitrificimonas caeni</name>
    <dbReference type="NCBI Taxonomy" id="521720"/>
    <lineage>
        <taxon>Bacteria</taxon>
        <taxon>Pseudomonadati</taxon>
        <taxon>Pseudomonadota</taxon>
        <taxon>Gammaproteobacteria</taxon>
        <taxon>Pseudomonadales</taxon>
        <taxon>Pseudomonadaceae</taxon>
        <taxon>Denitrificimonas</taxon>
    </lineage>
</organism>
<dbReference type="SMART" id="SM00855">
    <property type="entry name" value="PGAM"/>
    <property type="match status" value="1"/>
</dbReference>
<dbReference type="KEGG" id="dce:O6P33_08040"/>
<dbReference type="InterPro" id="IPR013078">
    <property type="entry name" value="His_Pase_superF_clade-1"/>
</dbReference>
<evidence type="ECO:0000313" key="3">
    <source>
        <dbReference type="Proteomes" id="UP001212189"/>
    </source>
</evidence>
<dbReference type="InterPro" id="IPR051021">
    <property type="entry name" value="Mito_Ser/Thr_phosphatase"/>
</dbReference>
<dbReference type="PANTHER" id="PTHR20935">
    <property type="entry name" value="PHOSPHOGLYCERATE MUTASE-RELATED"/>
    <property type="match status" value="1"/>
</dbReference>